<accession>A0A9Q1JXS3</accession>
<keyword evidence="2" id="KW-1185">Reference proteome</keyword>
<dbReference type="PANTHER" id="PTHR34835">
    <property type="entry name" value="OS07G0283600 PROTEIN-RELATED"/>
    <property type="match status" value="1"/>
</dbReference>
<gene>
    <name evidence="1" type="ORF">Cgig2_015455</name>
</gene>
<dbReference type="Proteomes" id="UP001153076">
    <property type="component" value="Unassembled WGS sequence"/>
</dbReference>
<sequence length="279" mass="32412">MASGGFLNLVERLDHEQWSAIMETGFGGMLAVRTRLIPKQLARWLLNSYDPWETSLKLPNEKVLIYEEDVHATLGLPMGPLEVREGKTSDNDTDYAIFLEHLRERWNIKRGGPSVGSMEYAIIERGSHGAEFIIDFIIHATSTCIIGNANGTCHFRVLNNLRNCAYVIKCLNNAVIEWKAHKTKFFTGSLLFLMVKDTFRMTRLNHNIYDVVHFQLFYLDRVEFKAEKVDRWFPIALNWTTKKVKKRERKGHLPGEYGRGRIIKRLEYKKLTYLAEMDL</sequence>
<proteinExistence type="predicted"/>
<reference evidence="1" key="1">
    <citation type="submission" date="2022-04" db="EMBL/GenBank/DDBJ databases">
        <title>Carnegiea gigantea Genome sequencing and assembly v2.</title>
        <authorList>
            <person name="Copetti D."/>
            <person name="Sanderson M.J."/>
            <person name="Burquez A."/>
            <person name="Wojciechowski M.F."/>
        </authorList>
    </citation>
    <scope>NUCLEOTIDE SEQUENCE</scope>
    <source>
        <strain evidence="1">SGP5-SGP5p</strain>
        <tissue evidence="1">Aerial part</tissue>
    </source>
</reference>
<dbReference type="AlphaFoldDB" id="A0A9Q1JXS3"/>
<organism evidence="1 2">
    <name type="scientific">Carnegiea gigantea</name>
    <dbReference type="NCBI Taxonomy" id="171969"/>
    <lineage>
        <taxon>Eukaryota</taxon>
        <taxon>Viridiplantae</taxon>
        <taxon>Streptophyta</taxon>
        <taxon>Embryophyta</taxon>
        <taxon>Tracheophyta</taxon>
        <taxon>Spermatophyta</taxon>
        <taxon>Magnoliopsida</taxon>
        <taxon>eudicotyledons</taxon>
        <taxon>Gunneridae</taxon>
        <taxon>Pentapetalae</taxon>
        <taxon>Caryophyllales</taxon>
        <taxon>Cactineae</taxon>
        <taxon>Cactaceae</taxon>
        <taxon>Cactoideae</taxon>
        <taxon>Echinocereeae</taxon>
        <taxon>Carnegiea</taxon>
    </lineage>
</organism>
<dbReference type="PANTHER" id="PTHR34835:SF90">
    <property type="entry name" value="AMINOTRANSFERASE-LIKE PLANT MOBILE DOMAIN-CONTAINING PROTEIN"/>
    <property type="match status" value="1"/>
</dbReference>
<evidence type="ECO:0000313" key="1">
    <source>
        <dbReference type="EMBL" id="KAJ8433028.1"/>
    </source>
</evidence>
<name>A0A9Q1JXS3_9CARY</name>
<dbReference type="OrthoDB" id="1001981at2759"/>
<protein>
    <submittedName>
        <fullName evidence="1">Uncharacterized protein</fullName>
    </submittedName>
</protein>
<dbReference type="EMBL" id="JAKOGI010000565">
    <property type="protein sequence ID" value="KAJ8433028.1"/>
    <property type="molecule type" value="Genomic_DNA"/>
</dbReference>
<evidence type="ECO:0000313" key="2">
    <source>
        <dbReference type="Proteomes" id="UP001153076"/>
    </source>
</evidence>
<comment type="caution">
    <text evidence="1">The sequence shown here is derived from an EMBL/GenBank/DDBJ whole genome shotgun (WGS) entry which is preliminary data.</text>
</comment>